<dbReference type="EMBL" id="KQ964246">
    <property type="protein sequence ID" value="KXJ95000.1"/>
    <property type="molecule type" value="Genomic_DNA"/>
</dbReference>
<feature type="domain" description="Amine oxidase" evidence="3">
    <location>
        <begin position="487"/>
        <end position="546"/>
    </location>
</feature>
<accession>A0A136JCX0</accession>
<dbReference type="InterPro" id="IPR050281">
    <property type="entry name" value="Flavin_monoamine_oxidase"/>
</dbReference>
<dbReference type="InParanoid" id="A0A136JCX0"/>
<keyword evidence="5" id="KW-1185">Reference proteome</keyword>
<dbReference type="GO" id="GO:0016491">
    <property type="term" value="F:oxidoreductase activity"/>
    <property type="evidence" value="ECO:0007669"/>
    <property type="project" value="UniProtKB-KW"/>
</dbReference>
<proteinExistence type="inferred from homology"/>
<dbReference type="SUPFAM" id="SSF54373">
    <property type="entry name" value="FAD-linked reductases, C-terminal domain"/>
    <property type="match status" value="1"/>
</dbReference>
<dbReference type="PANTHER" id="PTHR10742:SF386">
    <property type="entry name" value="LYSINE-SPECIFIC HISTONE DEMETHYLASE 1A"/>
    <property type="match status" value="1"/>
</dbReference>
<dbReference type="GO" id="GO:0050660">
    <property type="term" value="F:flavin adenine dinucleotide binding"/>
    <property type="evidence" value="ECO:0007669"/>
    <property type="project" value="TreeGrafter"/>
</dbReference>
<evidence type="ECO:0000259" key="3">
    <source>
        <dbReference type="Pfam" id="PF01593"/>
    </source>
</evidence>
<name>A0A136JCX0_9PEZI</name>
<dbReference type="GO" id="GO:0006338">
    <property type="term" value="P:chromatin remodeling"/>
    <property type="evidence" value="ECO:0007669"/>
    <property type="project" value="TreeGrafter"/>
</dbReference>
<sequence>MALRGAYAQSLVTQHLVEKLRVDKGDPELTSLPPLHGDVIKPLAGNSLAGYNREKKEKICIIGAGAAGLATAMSLHESKFYHIEILEASSEPGGRLFTYDFPQDDGSQNSFCDIGAMRIPDIDRMQATLELLKDLNVKLEPYYYNLKDQDPESKNYPLPNMWWFQDTTPKSKAFAATMNALLLEYGFLLNDTTAGKFDVAYEKFIAEDLDRLSTRAYLLTKGYSYADTLEAELSATGRNGSFDQALLETVCDYLDFQEAKAGKWYRVDGGMKNLVKAMVDKVIDPDIPDTNILYNKSVIALKNDVGKEKIIITVEGEDKPRVYDAVFNTTTLPCLQRMDISELGLPDKVLTGIRSLHYDNSAKVAIKFNSPWYKPWLRTPGGVSTSDLPISNIVYPSFDTEDGKPAVLLASYSWSQDAIRMASIFENSHRGEQLDKKHPEGNKPDVDAPVVKLVLKNIAELWSKSGMKSPPTYECLRKAYVDHFAWSWDHDKYTGGAFALFGPGQFQDFYADFQDPHCQGKFLICGEAISVEHAWISGALNSAYTATMKWIRQRDIALKLHGQGQAQLKNSLLGGGKNVHLPEFSEELLFWTVELKDVVLPHVIKPAAIAA</sequence>
<dbReference type="Gene3D" id="3.50.50.60">
    <property type="entry name" value="FAD/NAD(P)-binding domain"/>
    <property type="match status" value="1"/>
</dbReference>
<reference evidence="5" key="1">
    <citation type="submission" date="2016-02" db="EMBL/GenBank/DDBJ databases">
        <title>Draft genome sequence of Microdochium bolleyi, a fungal endophyte of beachgrass.</title>
        <authorList>
            <consortium name="DOE Joint Genome Institute"/>
            <person name="David A.S."/>
            <person name="May G."/>
            <person name="Haridas S."/>
            <person name="Lim J."/>
            <person name="Wang M."/>
            <person name="Labutti K."/>
            <person name="Lipzen A."/>
            <person name="Barry K."/>
            <person name="Grigoriev I.V."/>
        </authorList>
    </citation>
    <scope>NUCLEOTIDE SEQUENCE [LARGE SCALE GENOMIC DNA]</scope>
    <source>
        <strain evidence="5">J235TASD1</strain>
    </source>
</reference>
<gene>
    <name evidence="4" type="ORF">Micbo1qcDRAFT_200454</name>
</gene>
<organism evidence="4 5">
    <name type="scientific">Microdochium bolleyi</name>
    <dbReference type="NCBI Taxonomy" id="196109"/>
    <lineage>
        <taxon>Eukaryota</taxon>
        <taxon>Fungi</taxon>
        <taxon>Dikarya</taxon>
        <taxon>Ascomycota</taxon>
        <taxon>Pezizomycotina</taxon>
        <taxon>Sordariomycetes</taxon>
        <taxon>Xylariomycetidae</taxon>
        <taxon>Xylariales</taxon>
        <taxon>Microdochiaceae</taxon>
        <taxon>Microdochium</taxon>
    </lineage>
</organism>
<dbReference type="InterPro" id="IPR036188">
    <property type="entry name" value="FAD/NAD-bd_sf"/>
</dbReference>
<dbReference type="OrthoDB" id="7777654at2759"/>
<dbReference type="Pfam" id="PF01593">
    <property type="entry name" value="Amino_oxidase"/>
    <property type="match status" value="2"/>
</dbReference>
<evidence type="ECO:0000256" key="1">
    <source>
        <dbReference type="ARBA" id="ARBA00005995"/>
    </source>
</evidence>
<dbReference type="Gene3D" id="3.90.660.10">
    <property type="match status" value="1"/>
</dbReference>
<evidence type="ECO:0000256" key="2">
    <source>
        <dbReference type="ARBA" id="ARBA00023002"/>
    </source>
</evidence>
<evidence type="ECO:0000313" key="5">
    <source>
        <dbReference type="Proteomes" id="UP000070501"/>
    </source>
</evidence>
<comment type="similarity">
    <text evidence="1">Belongs to the flavin monoamine oxidase family.</text>
</comment>
<dbReference type="PANTHER" id="PTHR10742">
    <property type="entry name" value="FLAVIN MONOAMINE OXIDASE"/>
    <property type="match status" value="1"/>
</dbReference>
<dbReference type="STRING" id="196109.A0A136JCX0"/>
<feature type="domain" description="Amine oxidase" evidence="3">
    <location>
        <begin position="67"/>
        <end position="422"/>
    </location>
</feature>
<dbReference type="AlphaFoldDB" id="A0A136JCX0"/>
<evidence type="ECO:0000313" key="4">
    <source>
        <dbReference type="EMBL" id="KXJ95000.1"/>
    </source>
</evidence>
<dbReference type="Gene3D" id="1.10.10.1620">
    <property type="match status" value="1"/>
</dbReference>
<dbReference type="GO" id="GO:0003682">
    <property type="term" value="F:chromatin binding"/>
    <property type="evidence" value="ECO:0007669"/>
    <property type="project" value="TreeGrafter"/>
</dbReference>
<dbReference type="InterPro" id="IPR002937">
    <property type="entry name" value="Amino_oxidase"/>
</dbReference>
<keyword evidence="2" id="KW-0560">Oxidoreductase</keyword>
<dbReference type="Proteomes" id="UP000070501">
    <property type="component" value="Unassembled WGS sequence"/>
</dbReference>
<protein>
    <recommendedName>
        <fullName evidence="3">Amine oxidase domain-containing protein</fullName>
    </recommendedName>
</protein>
<dbReference type="SUPFAM" id="SSF51905">
    <property type="entry name" value="FAD/NAD(P)-binding domain"/>
    <property type="match status" value="1"/>
</dbReference>